<protein>
    <submittedName>
        <fullName evidence="2">ABC transporter family substrate-binding protein</fullName>
    </submittedName>
</protein>
<evidence type="ECO:0000313" key="3">
    <source>
        <dbReference type="Proteomes" id="UP000308697"/>
    </source>
</evidence>
<dbReference type="PIRSF" id="PIRSF002741">
    <property type="entry name" value="MppA"/>
    <property type="match status" value="1"/>
</dbReference>
<dbReference type="PANTHER" id="PTHR30290">
    <property type="entry name" value="PERIPLASMIC BINDING COMPONENT OF ABC TRANSPORTER"/>
    <property type="match status" value="1"/>
</dbReference>
<dbReference type="Gene3D" id="3.10.105.10">
    <property type="entry name" value="Dipeptide-binding Protein, Domain 3"/>
    <property type="match status" value="1"/>
</dbReference>
<organism evidence="2 3">
    <name type="scientific">Streptomyces piniterrae</name>
    <dbReference type="NCBI Taxonomy" id="2571125"/>
    <lineage>
        <taxon>Bacteria</taxon>
        <taxon>Bacillati</taxon>
        <taxon>Actinomycetota</taxon>
        <taxon>Actinomycetes</taxon>
        <taxon>Kitasatosporales</taxon>
        <taxon>Streptomycetaceae</taxon>
        <taxon>Streptomyces</taxon>
    </lineage>
</organism>
<dbReference type="GO" id="GO:0043190">
    <property type="term" value="C:ATP-binding cassette (ABC) transporter complex"/>
    <property type="evidence" value="ECO:0007669"/>
    <property type="project" value="InterPro"/>
</dbReference>
<dbReference type="Gene3D" id="3.40.190.10">
    <property type="entry name" value="Periplasmic binding protein-like II"/>
    <property type="match status" value="1"/>
</dbReference>
<dbReference type="AlphaFoldDB" id="A0A4U0NWK1"/>
<accession>A0A4U0NWK1</accession>
<dbReference type="Proteomes" id="UP000308697">
    <property type="component" value="Unassembled WGS sequence"/>
</dbReference>
<dbReference type="GO" id="GO:1904680">
    <property type="term" value="F:peptide transmembrane transporter activity"/>
    <property type="evidence" value="ECO:0007669"/>
    <property type="project" value="TreeGrafter"/>
</dbReference>
<dbReference type="PANTHER" id="PTHR30290:SF65">
    <property type="entry name" value="MONOACYL PHOSPHATIDYLINOSITOL TETRAMANNOSIDE-BINDING PROTEIN LPQW-RELATED"/>
    <property type="match status" value="1"/>
</dbReference>
<dbReference type="GO" id="GO:0042597">
    <property type="term" value="C:periplasmic space"/>
    <property type="evidence" value="ECO:0007669"/>
    <property type="project" value="UniProtKB-ARBA"/>
</dbReference>
<dbReference type="SUPFAM" id="SSF53850">
    <property type="entry name" value="Periplasmic binding protein-like II"/>
    <property type="match status" value="1"/>
</dbReference>
<dbReference type="Pfam" id="PF00496">
    <property type="entry name" value="SBP_bac_5"/>
    <property type="match status" value="1"/>
</dbReference>
<dbReference type="InterPro" id="IPR030678">
    <property type="entry name" value="Peptide/Ni-bd"/>
</dbReference>
<comment type="caution">
    <text evidence="2">The sequence shown here is derived from an EMBL/GenBank/DDBJ whole genome shotgun (WGS) entry which is preliminary data.</text>
</comment>
<proteinExistence type="predicted"/>
<sequence length="577" mass="62117">MAVTSQQLKEEASMKVSRYPLSLVATLAVSSLALTACGGSDSDDAQEKAPQKSTAVNIKATDPAKLKQGGTMNWAIDTFATQWNITEIDGLQAGPTEVMKALMPSLWHSDARGVQSPNKAFLLDADSATVKGKQVVTWHLNPKAKWSDGTPITWKDLAANATALSGQDEAYKVTSTLGFDRIAEVKKGKDDYEAVMTFDKPYADWKAMYNASNNQPLYPAKYVSDAKSFNTAYVNKIPVTGNAFKLGGIDKSAKTVTVVADPKWWGDKPRLDKIVFHAMDSASMPGAFANGEVDYFDVGGDASAYKQATQVSAGEIREAGGPNYRQLTFNGQSAKLKDPKVRQALFMATDRETIAKSDLKGLGWKPATMNNHLLVANQKGYQDNSGKLGTYDPKAAGKLLDEAGWKLSGKVRKKGGQELSLRFVIPSSTPASTNEGSMLTQMYQQVGVKLQVQTVPVNDFFDKYITPGDFDISPYTLIGTPFPASGPANIYTAKGGNNNAKVGNKKLDDLLHAASGNAADPADSLKQVNQADAEAWQLAGVLPLYQRPDIAAIKKDLANMGALGMTDVVYEHIGFTK</sequence>
<dbReference type="InterPro" id="IPR039424">
    <property type="entry name" value="SBP_5"/>
</dbReference>
<dbReference type="CDD" id="cd08501">
    <property type="entry name" value="PBP2_Lpqw"/>
    <property type="match status" value="1"/>
</dbReference>
<dbReference type="GO" id="GO:0015833">
    <property type="term" value="P:peptide transport"/>
    <property type="evidence" value="ECO:0007669"/>
    <property type="project" value="TreeGrafter"/>
</dbReference>
<keyword evidence="3" id="KW-1185">Reference proteome</keyword>
<reference evidence="2 3" key="1">
    <citation type="submission" date="2019-04" db="EMBL/GenBank/DDBJ databases">
        <title>Streptomyces piniterrae sp. nov., a heliquinomycin-producing actinomycete isolated from rhizosphere soil of Pinus yunnanensis.</title>
        <authorList>
            <person name="Zhuang X."/>
            <person name="Zhao J."/>
        </authorList>
    </citation>
    <scope>NUCLEOTIDE SEQUENCE [LARGE SCALE GENOMIC DNA]</scope>
    <source>
        <strain evidence="3">jys28</strain>
    </source>
</reference>
<dbReference type="OrthoDB" id="7888869at2"/>
<dbReference type="InterPro" id="IPR000914">
    <property type="entry name" value="SBP_5_dom"/>
</dbReference>
<evidence type="ECO:0000313" key="2">
    <source>
        <dbReference type="EMBL" id="TJZ59020.1"/>
    </source>
</evidence>
<evidence type="ECO:0000259" key="1">
    <source>
        <dbReference type="Pfam" id="PF00496"/>
    </source>
</evidence>
<feature type="domain" description="Solute-binding protein family 5" evidence="1">
    <location>
        <begin position="129"/>
        <end position="498"/>
    </location>
</feature>
<name>A0A4U0NWK1_9ACTN</name>
<dbReference type="RefSeq" id="WP_136737972.1">
    <property type="nucleotide sequence ID" value="NZ_SUMB01000001.1"/>
</dbReference>
<dbReference type="EMBL" id="SUMB01000001">
    <property type="protein sequence ID" value="TJZ59020.1"/>
    <property type="molecule type" value="Genomic_DNA"/>
</dbReference>
<gene>
    <name evidence="2" type="ORF">FCH28_02415</name>
</gene>